<gene>
    <name evidence="7" type="ORF">HETIRDRAFT_442754</name>
</gene>
<dbReference type="PANTHER" id="PTHR15263">
    <property type="entry name" value="I-KAPPA-B-LIKE PROTEIN IKBL"/>
    <property type="match status" value="1"/>
</dbReference>
<dbReference type="GO" id="GO:0005634">
    <property type="term" value="C:nucleus"/>
    <property type="evidence" value="ECO:0007669"/>
    <property type="project" value="UniProtKB-SubCell"/>
</dbReference>
<dbReference type="EMBL" id="KI925467">
    <property type="protein sequence ID" value="ETW74886.1"/>
    <property type="molecule type" value="Genomic_DNA"/>
</dbReference>
<proteinExistence type="predicted"/>
<dbReference type="RefSeq" id="XP_009553353.1">
    <property type="nucleotide sequence ID" value="XM_009555058.1"/>
</dbReference>
<keyword evidence="3" id="KW-0677">Repeat</keyword>
<name>W4JPT6_HETIT</name>
<dbReference type="InterPro" id="IPR038753">
    <property type="entry name" value="NFKBIL1"/>
</dbReference>
<dbReference type="HOGENOM" id="CLU_074886_0_0_1"/>
<dbReference type="InParanoid" id="W4JPT6"/>
<evidence type="ECO:0000256" key="6">
    <source>
        <dbReference type="SAM" id="MobiDB-lite"/>
    </source>
</evidence>
<dbReference type="STRING" id="747525.W4JPT6"/>
<protein>
    <submittedName>
        <fullName evidence="7">Uncharacterized protein</fullName>
    </submittedName>
</protein>
<evidence type="ECO:0000256" key="2">
    <source>
        <dbReference type="ARBA" id="ARBA00022553"/>
    </source>
</evidence>
<keyword evidence="2" id="KW-0597">Phosphoprotein</keyword>
<dbReference type="GeneID" id="20675484"/>
<dbReference type="eggNOG" id="ENOG502S7E6">
    <property type="taxonomic scope" value="Eukaryota"/>
</dbReference>
<dbReference type="OrthoDB" id="412109at2759"/>
<evidence type="ECO:0000256" key="4">
    <source>
        <dbReference type="ARBA" id="ARBA00023043"/>
    </source>
</evidence>
<dbReference type="GO" id="GO:0043124">
    <property type="term" value="P:negative regulation of canonical NF-kappaB signal transduction"/>
    <property type="evidence" value="ECO:0007669"/>
    <property type="project" value="InterPro"/>
</dbReference>
<keyword evidence="8" id="KW-1185">Reference proteome</keyword>
<organism evidence="7 8">
    <name type="scientific">Heterobasidion irregulare (strain TC 32-1)</name>
    <dbReference type="NCBI Taxonomy" id="747525"/>
    <lineage>
        <taxon>Eukaryota</taxon>
        <taxon>Fungi</taxon>
        <taxon>Dikarya</taxon>
        <taxon>Basidiomycota</taxon>
        <taxon>Agaricomycotina</taxon>
        <taxon>Agaricomycetes</taxon>
        <taxon>Russulales</taxon>
        <taxon>Bondarzewiaceae</taxon>
        <taxon>Heterobasidion</taxon>
        <taxon>Heterobasidion annosum species complex</taxon>
    </lineage>
</organism>
<keyword evidence="4" id="KW-0040">ANK repeat</keyword>
<keyword evidence="5" id="KW-0539">Nucleus</keyword>
<dbReference type="KEGG" id="hir:HETIRDRAFT_442754"/>
<evidence type="ECO:0000256" key="1">
    <source>
        <dbReference type="ARBA" id="ARBA00004123"/>
    </source>
</evidence>
<evidence type="ECO:0000256" key="3">
    <source>
        <dbReference type="ARBA" id="ARBA00022737"/>
    </source>
</evidence>
<comment type="subcellular location">
    <subcellularLocation>
        <location evidence="1">Nucleus</location>
    </subcellularLocation>
</comment>
<dbReference type="AlphaFoldDB" id="W4JPT6"/>
<feature type="compositionally biased region" description="Basic and acidic residues" evidence="6">
    <location>
        <begin position="27"/>
        <end position="54"/>
    </location>
</feature>
<dbReference type="PANTHER" id="PTHR15263:SF1">
    <property type="entry name" value="NF-KAPPA-B INHIBITOR-LIKE PROTEIN 1"/>
    <property type="match status" value="1"/>
</dbReference>
<sequence length="349" mass="40194">MPRSLHFKRTPAEQAAHDARKARRSARRAEKQGEPSRKRQRRERDSPKLRRWASDDEDDDGNGSEEYGPQPARPGAGPSRHMFDPDAIRAEVEEARFREKMFGALDDDERLDFVEARLNDYAHVPKRWRAHGFGAGGVDQDQDLLDADPRLMEDEEYVEWVRAGMWRRKHAAEHAEQQRQQAAFAAIQAEAAAREKAAANARRTKRRERERRRERDTRMLYDQRWRELLQPPAINSEEPAVLSFVDIPWPILKGKLSDGEMLHAISVKELTAEAISSFLFLLDIEQDLDPTGLAKIRKERLRETMLRFHPDKFEGRVMSMVREQDKSAVREGVGAVVRAVSALMGEKAS</sequence>
<evidence type="ECO:0000256" key="5">
    <source>
        <dbReference type="ARBA" id="ARBA00023242"/>
    </source>
</evidence>
<accession>W4JPT6</accession>
<feature type="region of interest" description="Disordered" evidence="6">
    <location>
        <begin position="1"/>
        <end position="83"/>
    </location>
</feature>
<reference evidence="7 8" key="1">
    <citation type="journal article" date="2012" name="New Phytol.">
        <title>Insight into trade-off between wood decay and parasitism from the genome of a fungal forest pathogen.</title>
        <authorList>
            <person name="Olson A."/>
            <person name="Aerts A."/>
            <person name="Asiegbu F."/>
            <person name="Belbahri L."/>
            <person name="Bouzid O."/>
            <person name="Broberg A."/>
            <person name="Canback B."/>
            <person name="Coutinho P.M."/>
            <person name="Cullen D."/>
            <person name="Dalman K."/>
            <person name="Deflorio G."/>
            <person name="van Diepen L.T."/>
            <person name="Dunand C."/>
            <person name="Duplessis S."/>
            <person name="Durling M."/>
            <person name="Gonthier P."/>
            <person name="Grimwood J."/>
            <person name="Fossdal C.G."/>
            <person name="Hansson D."/>
            <person name="Henrissat B."/>
            <person name="Hietala A."/>
            <person name="Himmelstrand K."/>
            <person name="Hoffmeister D."/>
            <person name="Hogberg N."/>
            <person name="James T.Y."/>
            <person name="Karlsson M."/>
            <person name="Kohler A."/>
            <person name="Kues U."/>
            <person name="Lee Y.H."/>
            <person name="Lin Y.C."/>
            <person name="Lind M."/>
            <person name="Lindquist E."/>
            <person name="Lombard V."/>
            <person name="Lucas S."/>
            <person name="Lunden K."/>
            <person name="Morin E."/>
            <person name="Murat C."/>
            <person name="Park J."/>
            <person name="Raffaello T."/>
            <person name="Rouze P."/>
            <person name="Salamov A."/>
            <person name="Schmutz J."/>
            <person name="Solheim H."/>
            <person name="Stahlberg J."/>
            <person name="Velez H."/>
            <person name="de Vries R.P."/>
            <person name="Wiebenga A."/>
            <person name="Woodward S."/>
            <person name="Yakovlev I."/>
            <person name="Garbelotto M."/>
            <person name="Martin F."/>
            <person name="Grigoriev I.V."/>
            <person name="Stenlid J."/>
        </authorList>
    </citation>
    <scope>NUCLEOTIDE SEQUENCE [LARGE SCALE GENOMIC DNA]</scope>
    <source>
        <strain evidence="7 8">TC 32-1</strain>
    </source>
</reference>
<evidence type="ECO:0000313" key="8">
    <source>
        <dbReference type="Proteomes" id="UP000030671"/>
    </source>
</evidence>
<dbReference type="Proteomes" id="UP000030671">
    <property type="component" value="Unassembled WGS sequence"/>
</dbReference>
<evidence type="ECO:0000313" key="7">
    <source>
        <dbReference type="EMBL" id="ETW74886.1"/>
    </source>
</evidence>